<dbReference type="SUPFAM" id="SSF52833">
    <property type="entry name" value="Thioredoxin-like"/>
    <property type="match status" value="1"/>
</dbReference>
<reference evidence="4 5" key="1">
    <citation type="submission" date="2021-03" db="EMBL/GenBank/DDBJ databases">
        <title>Aliifodinibius sp. nov., a new bacterium isolated from saline soil.</title>
        <authorList>
            <person name="Galisteo C."/>
            <person name="De La Haba R."/>
            <person name="Sanchez-Porro C."/>
            <person name="Ventosa A."/>
        </authorList>
    </citation>
    <scope>NUCLEOTIDE SEQUENCE [LARGE SCALE GENOMIC DNA]</scope>
    <source>
        <strain evidence="4 5">1BSP15-2V2</strain>
    </source>
</reference>
<keyword evidence="5" id="KW-1185">Reference proteome</keyword>
<feature type="domain" description="Thioredoxin-like fold" evidence="3">
    <location>
        <begin position="43"/>
        <end position="144"/>
    </location>
</feature>
<keyword evidence="1 2" id="KW-0732">Signal</keyword>
<evidence type="ECO:0000256" key="2">
    <source>
        <dbReference type="SAM" id="SignalP"/>
    </source>
</evidence>
<gene>
    <name evidence="4" type="ORF">J6I44_18085</name>
</gene>
<dbReference type="Proteomes" id="UP001207918">
    <property type="component" value="Unassembled WGS sequence"/>
</dbReference>
<accession>A0ABT3PSD2</accession>
<evidence type="ECO:0000256" key="1">
    <source>
        <dbReference type="ARBA" id="ARBA00022729"/>
    </source>
</evidence>
<dbReference type="Gene3D" id="3.40.30.10">
    <property type="entry name" value="Glutaredoxin"/>
    <property type="match status" value="1"/>
</dbReference>
<dbReference type="InterPro" id="IPR036249">
    <property type="entry name" value="Thioredoxin-like_sf"/>
</dbReference>
<dbReference type="PANTHER" id="PTHR15337:SF11">
    <property type="entry name" value="THIOREDOXIN DOMAIN-CONTAINING PROTEIN"/>
    <property type="match status" value="1"/>
</dbReference>
<protein>
    <submittedName>
        <fullName evidence="4">Thioredoxin fold domain-containing protein</fullName>
    </submittedName>
</protein>
<proteinExistence type="predicted"/>
<dbReference type="RefSeq" id="WP_265767583.1">
    <property type="nucleotide sequence ID" value="NZ_JAGGJA010000017.1"/>
</dbReference>
<comment type="caution">
    <text evidence="4">The sequence shown here is derived from an EMBL/GenBank/DDBJ whole genome shotgun (WGS) entry which is preliminary data.</text>
</comment>
<name>A0ABT3PSD2_9BACT</name>
<evidence type="ECO:0000259" key="3">
    <source>
        <dbReference type="Pfam" id="PF13098"/>
    </source>
</evidence>
<dbReference type="Pfam" id="PF13098">
    <property type="entry name" value="Thioredoxin_2"/>
    <property type="match status" value="1"/>
</dbReference>
<evidence type="ECO:0000313" key="4">
    <source>
        <dbReference type="EMBL" id="MCW9708775.1"/>
    </source>
</evidence>
<dbReference type="InterPro" id="IPR051099">
    <property type="entry name" value="AGR/TXD"/>
</dbReference>
<dbReference type="EMBL" id="JAGGJA010000017">
    <property type="protein sequence ID" value="MCW9708775.1"/>
    <property type="molecule type" value="Genomic_DNA"/>
</dbReference>
<sequence length="167" mass="19313">MAYTNRIIVVALVTLLGITMTTSAQNSDIDIDWYEMEEAQKLARANDKKVLVFAEASWCTICKKVKREIFPNKDIRQTMSAYYYPVKIDIESDELLRFNGEEMTQEQFGRQMRVTGTPTFLFIDKEGSVIGAQPGFIPRDVYKSLMIYVGTDAHHEMEFEQYLDNNQ</sequence>
<feature type="signal peptide" evidence="2">
    <location>
        <begin position="1"/>
        <end position="24"/>
    </location>
</feature>
<feature type="chain" id="PRO_5045408863" evidence="2">
    <location>
        <begin position="25"/>
        <end position="167"/>
    </location>
</feature>
<evidence type="ECO:0000313" key="5">
    <source>
        <dbReference type="Proteomes" id="UP001207918"/>
    </source>
</evidence>
<organism evidence="4 5">
    <name type="scientific">Fodinibius salsisoli</name>
    <dbReference type="NCBI Taxonomy" id="2820877"/>
    <lineage>
        <taxon>Bacteria</taxon>
        <taxon>Pseudomonadati</taxon>
        <taxon>Balneolota</taxon>
        <taxon>Balneolia</taxon>
        <taxon>Balneolales</taxon>
        <taxon>Balneolaceae</taxon>
        <taxon>Fodinibius</taxon>
    </lineage>
</organism>
<dbReference type="PANTHER" id="PTHR15337">
    <property type="entry name" value="ANTERIOR GRADIENT PROTEIN-RELATED"/>
    <property type="match status" value="1"/>
</dbReference>
<dbReference type="InterPro" id="IPR012336">
    <property type="entry name" value="Thioredoxin-like_fold"/>
</dbReference>